<dbReference type="EMBL" id="JBHUDD010000155">
    <property type="protein sequence ID" value="MFD1511231.1"/>
    <property type="molecule type" value="Genomic_DNA"/>
</dbReference>
<keyword evidence="1" id="KW-0472">Membrane</keyword>
<sequence length="42" mass="4428">MARQRKTVMGVQAAPARVTWQAAALVALAVALPAGLVIEVIW</sequence>
<keyword evidence="1" id="KW-0812">Transmembrane</keyword>
<organism evidence="2 3">
    <name type="scientific">Lacimonas salitolerans</name>
    <dbReference type="NCBI Taxonomy" id="1323750"/>
    <lineage>
        <taxon>Bacteria</taxon>
        <taxon>Pseudomonadati</taxon>
        <taxon>Pseudomonadota</taxon>
        <taxon>Alphaproteobacteria</taxon>
        <taxon>Rhodobacterales</taxon>
        <taxon>Paracoccaceae</taxon>
        <taxon>Lacimonas</taxon>
    </lineage>
</organism>
<evidence type="ECO:0000313" key="2">
    <source>
        <dbReference type="EMBL" id="MFD1511231.1"/>
    </source>
</evidence>
<feature type="transmembrane region" description="Helical" evidence="1">
    <location>
        <begin position="20"/>
        <end position="41"/>
    </location>
</feature>
<proteinExistence type="predicted"/>
<accession>A0ABW4EM17</accession>
<name>A0ABW4EM17_9RHOB</name>
<evidence type="ECO:0000313" key="3">
    <source>
        <dbReference type="Proteomes" id="UP001597186"/>
    </source>
</evidence>
<evidence type="ECO:0000256" key="1">
    <source>
        <dbReference type="SAM" id="Phobius"/>
    </source>
</evidence>
<gene>
    <name evidence="2" type="ORF">ACFTOW_17760</name>
</gene>
<comment type="caution">
    <text evidence="2">The sequence shown here is derived from an EMBL/GenBank/DDBJ whole genome shotgun (WGS) entry which is preliminary data.</text>
</comment>
<protein>
    <submittedName>
        <fullName evidence="2">Uncharacterized protein</fullName>
    </submittedName>
</protein>
<reference evidence="3" key="1">
    <citation type="journal article" date="2019" name="Int. J. Syst. Evol. Microbiol.">
        <title>The Global Catalogue of Microorganisms (GCM) 10K type strain sequencing project: providing services to taxonomists for standard genome sequencing and annotation.</title>
        <authorList>
            <consortium name="The Broad Institute Genomics Platform"/>
            <consortium name="The Broad Institute Genome Sequencing Center for Infectious Disease"/>
            <person name="Wu L."/>
            <person name="Ma J."/>
        </authorList>
    </citation>
    <scope>NUCLEOTIDE SEQUENCE [LARGE SCALE GENOMIC DNA]</scope>
    <source>
        <strain evidence="3">CGMCC 1.12477</strain>
    </source>
</reference>
<dbReference type="RefSeq" id="WP_379918210.1">
    <property type="nucleotide sequence ID" value="NZ_JBHUDD010000155.1"/>
</dbReference>
<keyword evidence="3" id="KW-1185">Reference proteome</keyword>
<dbReference type="Proteomes" id="UP001597186">
    <property type="component" value="Unassembled WGS sequence"/>
</dbReference>
<keyword evidence="1" id="KW-1133">Transmembrane helix</keyword>